<dbReference type="Gene3D" id="3.90.550.10">
    <property type="entry name" value="Spore Coat Polysaccharide Biosynthesis Protein SpsA, Chain A"/>
    <property type="match status" value="1"/>
</dbReference>
<dbReference type="GO" id="GO:0016740">
    <property type="term" value="F:transferase activity"/>
    <property type="evidence" value="ECO:0007669"/>
    <property type="project" value="UniProtKB-KW"/>
</dbReference>
<dbReference type="InterPro" id="IPR050256">
    <property type="entry name" value="Glycosyltransferase_2"/>
</dbReference>
<name>D5MJ37_METO1</name>
<dbReference type="CAZy" id="GT2">
    <property type="family name" value="Glycosyltransferase Family 2"/>
</dbReference>
<accession>D5MJ37</accession>
<proteinExistence type="predicted"/>
<dbReference type="eggNOG" id="COG1215">
    <property type="taxonomic scope" value="Bacteria"/>
</dbReference>
<dbReference type="AlphaFoldDB" id="D5MJ37"/>
<dbReference type="STRING" id="671143.DAMO_0311"/>
<evidence type="ECO:0000313" key="2">
    <source>
        <dbReference type="EMBL" id="CBE67402.1"/>
    </source>
</evidence>
<dbReference type="PANTHER" id="PTHR48090">
    <property type="entry name" value="UNDECAPRENYL-PHOSPHATE 4-DEOXY-4-FORMAMIDO-L-ARABINOSE TRANSFERASE-RELATED"/>
    <property type="match status" value="1"/>
</dbReference>
<feature type="domain" description="Glycosyltransferase 2-like" evidence="1">
    <location>
        <begin position="17"/>
        <end position="145"/>
    </location>
</feature>
<gene>
    <name evidence="2" type="ORF">DAMO_0311</name>
</gene>
<sequence length="250" mass="28294">MPQDPLGTRRPRVPLTFIIPAYNEEAIVAANVDRLRCYLKDREITTYEMLLVSNGSTDRTVEIARASAAGRVDLTVIELPRRGVGRAFKAGMARAHYDRVVCLDLDLTIDLDFITAAAEGLDTADIVIGSKQTGGQQRSWIRRLASAAFIVCTRRLLHLTFTDYSIGAKAFRTASIRPYLPHLADQSAYILQLIAWGHRDGVAIAEIPVWCDDRRKSRFNLIHEGFYRFGSLFVLWLQERLCWRRGIDGR</sequence>
<dbReference type="EMBL" id="FP565575">
    <property type="protein sequence ID" value="CBE67402.1"/>
    <property type="molecule type" value="Genomic_DNA"/>
</dbReference>
<dbReference type="InterPro" id="IPR001173">
    <property type="entry name" value="Glyco_trans_2-like"/>
</dbReference>
<evidence type="ECO:0000313" key="3">
    <source>
        <dbReference type="Proteomes" id="UP000006898"/>
    </source>
</evidence>
<protein>
    <submittedName>
        <fullName evidence="2">Glycosyl transferase, family 2</fullName>
    </submittedName>
</protein>
<dbReference type="InterPro" id="IPR029044">
    <property type="entry name" value="Nucleotide-diphossugar_trans"/>
</dbReference>
<dbReference type="Pfam" id="PF00535">
    <property type="entry name" value="Glycos_transf_2"/>
    <property type="match status" value="1"/>
</dbReference>
<evidence type="ECO:0000259" key="1">
    <source>
        <dbReference type="Pfam" id="PF00535"/>
    </source>
</evidence>
<dbReference type="SUPFAM" id="SSF53448">
    <property type="entry name" value="Nucleotide-diphospho-sugar transferases"/>
    <property type="match status" value="1"/>
</dbReference>
<organism evidence="2 3">
    <name type="scientific">Methylomirabilis oxygeniifera</name>
    <dbReference type="NCBI Taxonomy" id="671143"/>
    <lineage>
        <taxon>Bacteria</taxon>
        <taxon>Candidatus Methylomirabilota</taxon>
        <taxon>Candidatus Methylomirabilia</taxon>
        <taxon>Candidatus Methylomirabilales</taxon>
        <taxon>Candidatus Methylomirabilaceae</taxon>
        <taxon>Candidatus Methylomirabilis</taxon>
    </lineage>
</organism>
<dbReference type="KEGG" id="mox:DAMO_0311"/>
<dbReference type="HOGENOM" id="CLU_033536_9_0_0"/>
<keyword evidence="2" id="KW-0808">Transferase</keyword>
<reference evidence="2 3" key="1">
    <citation type="journal article" date="2010" name="Nature">
        <title>Nitrite-driven anaerobic methane oxidation by oxygenic bacteria.</title>
        <authorList>
            <person name="Ettwig K.F."/>
            <person name="Butler M.K."/>
            <person name="Le Paslier D."/>
            <person name="Pelletier E."/>
            <person name="Mangenot S."/>
            <person name="Kuypers M.M.M."/>
            <person name="Schreiber F."/>
            <person name="Dutilh B.E."/>
            <person name="Zedelius J."/>
            <person name="de Beer D."/>
            <person name="Gloerich J."/>
            <person name="Wessels H.J.C.T."/>
            <person name="van Allen T."/>
            <person name="Luesken F."/>
            <person name="Wu M."/>
            <person name="van de Pas-Schoonen K.T."/>
            <person name="Op den Camp H.J.M."/>
            <person name="Janssen-Megens E.M."/>
            <person name="Francoijs K-J."/>
            <person name="Stunnenberg H."/>
            <person name="Weissenbach J."/>
            <person name="Jetten M.S.M."/>
            <person name="Strous M."/>
        </authorList>
    </citation>
    <scope>NUCLEOTIDE SEQUENCE [LARGE SCALE GENOMIC DNA]</scope>
</reference>
<dbReference type="Proteomes" id="UP000006898">
    <property type="component" value="Chromosome"/>
</dbReference>